<feature type="compositionally biased region" description="Low complexity" evidence="1">
    <location>
        <begin position="536"/>
        <end position="547"/>
    </location>
</feature>
<feature type="compositionally biased region" description="Polar residues" evidence="1">
    <location>
        <begin position="229"/>
        <end position="244"/>
    </location>
</feature>
<dbReference type="SUPFAM" id="SSF57959">
    <property type="entry name" value="Leucine zipper domain"/>
    <property type="match status" value="1"/>
</dbReference>
<protein>
    <recommendedName>
        <fullName evidence="2">BZIP domain-containing protein</fullName>
    </recommendedName>
</protein>
<reference evidence="3 4" key="1">
    <citation type="submission" date="2019-12" db="EMBL/GenBank/DDBJ databases">
        <authorList>
            <person name="Floudas D."/>
            <person name="Bentzer J."/>
            <person name="Ahren D."/>
            <person name="Johansson T."/>
            <person name="Persson P."/>
            <person name="Tunlid A."/>
        </authorList>
    </citation>
    <scope>NUCLEOTIDE SEQUENCE [LARGE SCALE GENOMIC DNA]</scope>
    <source>
        <strain evidence="3 4">CBS 102.39</strain>
    </source>
</reference>
<evidence type="ECO:0000259" key="2">
    <source>
        <dbReference type="PROSITE" id="PS00036"/>
    </source>
</evidence>
<feature type="region of interest" description="Disordered" evidence="1">
    <location>
        <begin position="396"/>
        <end position="449"/>
    </location>
</feature>
<organism evidence="3 4">
    <name type="scientific">Agrocybe pediades</name>
    <dbReference type="NCBI Taxonomy" id="84607"/>
    <lineage>
        <taxon>Eukaryota</taxon>
        <taxon>Fungi</taxon>
        <taxon>Dikarya</taxon>
        <taxon>Basidiomycota</taxon>
        <taxon>Agaricomycotina</taxon>
        <taxon>Agaricomycetes</taxon>
        <taxon>Agaricomycetidae</taxon>
        <taxon>Agaricales</taxon>
        <taxon>Agaricineae</taxon>
        <taxon>Strophariaceae</taxon>
        <taxon>Agrocybe</taxon>
    </lineage>
</organism>
<dbReference type="EMBL" id="JAACJL010000031">
    <property type="protein sequence ID" value="KAF4616679.1"/>
    <property type="molecule type" value="Genomic_DNA"/>
</dbReference>
<evidence type="ECO:0000313" key="4">
    <source>
        <dbReference type="Proteomes" id="UP000521872"/>
    </source>
</evidence>
<keyword evidence="4" id="KW-1185">Reference proteome</keyword>
<evidence type="ECO:0000313" key="3">
    <source>
        <dbReference type="EMBL" id="KAF4616679.1"/>
    </source>
</evidence>
<feature type="compositionally biased region" description="Low complexity" evidence="1">
    <location>
        <begin position="406"/>
        <end position="435"/>
    </location>
</feature>
<feature type="region of interest" description="Disordered" evidence="1">
    <location>
        <begin position="700"/>
        <end position="734"/>
    </location>
</feature>
<comment type="caution">
    <text evidence="3">The sequence shown here is derived from an EMBL/GenBank/DDBJ whole genome shotgun (WGS) entry which is preliminary data.</text>
</comment>
<evidence type="ECO:0000256" key="1">
    <source>
        <dbReference type="SAM" id="MobiDB-lite"/>
    </source>
</evidence>
<feature type="region of interest" description="Disordered" evidence="1">
    <location>
        <begin position="534"/>
        <end position="584"/>
    </location>
</feature>
<feature type="region of interest" description="Disordered" evidence="1">
    <location>
        <begin position="161"/>
        <end position="315"/>
    </location>
</feature>
<proteinExistence type="predicted"/>
<gene>
    <name evidence="3" type="ORF">D9613_008816</name>
</gene>
<dbReference type="Gene3D" id="1.20.5.170">
    <property type="match status" value="1"/>
</dbReference>
<dbReference type="GO" id="GO:0003700">
    <property type="term" value="F:DNA-binding transcription factor activity"/>
    <property type="evidence" value="ECO:0007669"/>
    <property type="project" value="InterPro"/>
</dbReference>
<dbReference type="PROSITE" id="PS00036">
    <property type="entry name" value="BZIP_BASIC"/>
    <property type="match status" value="1"/>
</dbReference>
<feature type="compositionally biased region" description="Polar residues" evidence="1">
    <location>
        <begin position="436"/>
        <end position="449"/>
    </location>
</feature>
<dbReference type="InterPro" id="IPR046347">
    <property type="entry name" value="bZIP_sf"/>
</dbReference>
<feature type="compositionally biased region" description="Low complexity" evidence="1">
    <location>
        <begin position="718"/>
        <end position="729"/>
    </location>
</feature>
<feature type="domain" description="BZIP" evidence="2">
    <location>
        <begin position="327"/>
        <end position="342"/>
    </location>
</feature>
<feature type="compositionally biased region" description="Acidic residues" evidence="1">
    <location>
        <begin position="298"/>
        <end position="308"/>
    </location>
</feature>
<dbReference type="InterPro" id="IPR004827">
    <property type="entry name" value="bZIP"/>
</dbReference>
<dbReference type="SMART" id="SM00338">
    <property type="entry name" value="BRLZ"/>
    <property type="match status" value="1"/>
</dbReference>
<dbReference type="CDD" id="cd14810">
    <property type="entry name" value="bZIP_u1"/>
    <property type="match status" value="1"/>
</dbReference>
<feature type="region of interest" description="Disordered" evidence="1">
    <location>
        <begin position="43"/>
        <end position="84"/>
    </location>
</feature>
<sequence length="757" mass="79884">MLVDNPIFQQSYFASGSSSSFQDYPAELNDIFDTELFNNSFASFGSNSTQSSPPSGSRDSSPNNILTPPQDALPTSFPDVHDSDTSPSAFLSLYDDEMKAMDTMAAMPSTDFLSLSGMGFDGAYGGGAVGGGYDLNMNTFNMGMPMDMSALGVVSMPIDDPTHASTIDPQLVDTPSAISDHGDDESDEKESPQSPVDVAEQKEAEKPQSPTITIAPVKVGGHGKARRGTVQSGGVTKKTVSSAASKEKENPTSSLSAATKKALAAKTSATAATATTSTTPGPFLTAANSAKSSKAESEAGDPEDDDDLPHDWRPSPEVFAKMTSKEKRQLRNKISARNFRVRRKEYISTLEGDIAERDRMLDHYRTQLGSTESENLALRQEIAALKKALLDGRNGTINLPPPAPLPEQSAAEALAAAASTSTSTNTSTSAPLLTPNTQKDLPSSSSPRMSNRFWGGLGVGGGYTPVHTTLVPDVSTAVRRGLQENMNPALNGPLTGSGLGVNKGLSGFDGFSDLNPFTMKTLDAYRMHLWGKMAAQQHQQHQHNNSSPTPPSPPTNASGLASNMRPHFFTPSSKANIPAPANSGSTLSALLSGKQAAASYPSPPTSPQLNPKLFSAASPKERELQQQRDREQQQAMLAAMASQTVFRKLGSAFWDAFTGASSSSSSSSSSVPSGTGNWDADKVQKVLSGKAVLKVVDVEPASPPATPKLMRASTMPVSSSSPSPSSSPSLVQQDDCKRCLTDILEESMRSLTIGKKM</sequence>
<dbReference type="AlphaFoldDB" id="A0A8H4VQT1"/>
<name>A0A8H4VQT1_9AGAR</name>
<feature type="compositionally biased region" description="Low complexity" evidence="1">
    <location>
        <begin position="252"/>
        <end position="279"/>
    </location>
</feature>
<accession>A0A8H4VQT1</accession>
<dbReference type="Proteomes" id="UP000521872">
    <property type="component" value="Unassembled WGS sequence"/>
</dbReference>
<feature type="compositionally biased region" description="Low complexity" evidence="1">
    <location>
        <begin position="43"/>
        <end position="64"/>
    </location>
</feature>